<keyword evidence="9" id="KW-1185">Reference proteome</keyword>
<dbReference type="PROSITE" id="PS50041">
    <property type="entry name" value="C_TYPE_LECTIN_2"/>
    <property type="match status" value="1"/>
</dbReference>
<dbReference type="GO" id="GO:0016020">
    <property type="term" value="C:membrane"/>
    <property type="evidence" value="ECO:0007669"/>
    <property type="project" value="UniProtKB-SubCell"/>
</dbReference>
<dbReference type="Bgee" id="ENSSMAG00000016340">
    <property type="expression patterns" value="Expressed in head kidney and 4 other cell types or tissues"/>
</dbReference>
<keyword evidence="2 7" id="KW-0430">Lectin</keyword>
<sequence>MEEELNYATVVFKNGGRPSEEKNEDSTIYSTVKSRVPVTTVPDGEAPANFQHFRLLVVCLGILCVLLVASISAIVYTVCVVMNEQRAFAANLSHLKKENEQLVMERSILENRTEELTRVRDDLNWTLEVIMKFDSFPVTDFCPDKKCQPCQKGWILFQENCYLFYESVYYWRTWQDSQKFCQSKAANLVVIDSSQEQEFITNHSKFYYDMFHGYWFGLHQNAEEDWIWVDGRNDTVWYWMKEEFADSGQCAMIIPFVNPTANWDTVNCLMRNKFICESGVLIRTPVT</sequence>
<evidence type="ECO:0000256" key="2">
    <source>
        <dbReference type="ARBA" id="ARBA00022734"/>
    </source>
</evidence>
<evidence type="ECO:0000313" key="8">
    <source>
        <dbReference type="Ensembl" id="ENSSMAP00000026732.1"/>
    </source>
</evidence>
<dbReference type="InterPro" id="IPR052309">
    <property type="entry name" value="C-type_Lectin_Domain_Fam1"/>
</dbReference>
<reference evidence="8" key="3">
    <citation type="submission" date="2023-05" db="EMBL/GenBank/DDBJ databases">
        <title>High-quality long-read genome of Scophthalmus maximus.</title>
        <authorList>
            <person name="Lien S."/>
            <person name="Martinez P."/>
        </authorList>
    </citation>
    <scope>NUCLEOTIDE SEQUENCE [LARGE SCALE GENOMIC DNA]</scope>
</reference>
<keyword evidence="4" id="KW-0325">Glycoprotein</keyword>
<dbReference type="InterPro" id="IPR033992">
    <property type="entry name" value="NKR-like_CTLD"/>
</dbReference>
<gene>
    <name evidence="8" type="primary">LOC118306781</name>
    <name evidence="7" type="ORF">SMAX5B_013549</name>
</gene>
<evidence type="ECO:0000256" key="4">
    <source>
        <dbReference type="ARBA" id="ARBA00023180"/>
    </source>
</evidence>
<dbReference type="OMA" id="WVWIDGH"/>
<dbReference type="Gene3D" id="3.10.100.10">
    <property type="entry name" value="Mannose-Binding Protein A, subunit A"/>
    <property type="match status" value="1"/>
</dbReference>
<dbReference type="InterPro" id="IPR001304">
    <property type="entry name" value="C-type_lectin-like"/>
</dbReference>
<dbReference type="RefSeq" id="XP_035485742.1">
    <property type="nucleotide sequence ID" value="XM_035629849.1"/>
</dbReference>
<reference evidence="8" key="4">
    <citation type="submission" date="2025-05" db="UniProtKB">
        <authorList>
            <consortium name="Ensembl"/>
        </authorList>
    </citation>
    <scope>IDENTIFICATION</scope>
</reference>
<keyword evidence="5" id="KW-0812">Transmembrane</keyword>
<dbReference type="CDD" id="cd03593">
    <property type="entry name" value="CLECT_NK_receptors_like"/>
    <property type="match status" value="1"/>
</dbReference>
<keyword evidence="5" id="KW-0472">Membrane</keyword>
<dbReference type="Pfam" id="PF00059">
    <property type="entry name" value="Lectin_C"/>
    <property type="match status" value="1"/>
</dbReference>
<evidence type="ECO:0000256" key="5">
    <source>
        <dbReference type="SAM" id="Phobius"/>
    </source>
</evidence>
<evidence type="ECO:0000313" key="7">
    <source>
        <dbReference type="EMBL" id="AWO96085.1"/>
    </source>
</evidence>
<dbReference type="STRING" id="52904.ENSSMAP00000026732"/>
<dbReference type="GeneTree" id="ENSGT00940000167246"/>
<dbReference type="GO" id="GO:0030246">
    <property type="term" value="F:carbohydrate binding"/>
    <property type="evidence" value="ECO:0007669"/>
    <property type="project" value="UniProtKB-KW"/>
</dbReference>
<dbReference type="PANTHER" id="PTHR46490:SF6">
    <property type="entry name" value="ASIALOGLYCOPROTEIN RECEPTOR 1-LIKE-RELATED"/>
    <property type="match status" value="1"/>
</dbReference>
<dbReference type="InterPro" id="IPR016186">
    <property type="entry name" value="C-type_lectin-like/link_sf"/>
</dbReference>
<protein>
    <submittedName>
        <fullName evidence="7">Putative C-type lectin domain family 12 member B-like</fullName>
    </submittedName>
</protein>
<dbReference type="Proteomes" id="UP000694558">
    <property type="component" value="Chromosome 1"/>
</dbReference>
<keyword evidence="3" id="KW-1015">Disulfide bond</keyword>
<dbReference type="InterPro" id="IPR016187">
    <property type="entry name" value="CTDL_fold"/>
</dbReference>
<dbReference type="PANTHER" id="PTHR46490">
    <property type="entry name" value="C-TYPE LECTIN DOMAIN FAMILY 12 MEMBER A-RELATED"/>
    <property type="match status" value="1"/>
</dbReference>
<reference evidence="7 9" key="1">
    <citation type="submission" date="2017-12" db="EMBL/GenBank/DDBJ databases">
        <title>Integrating genomic resources of turbot (Scophthalmus maximus) in depth evaluation of genetic and physical mapping variation across individuals.</title>
        <authorList>
            <person name="Martinez P."/>
        </authorList>
    </citation>
    <scope>NUCLEOTIDE SEQUENCE [LARGE SCALE GENOMIC DNA]</scope>
</reference>
<feature type="domain" description="C-type lectin" evidence="6">
    <location>
        <begin position="157"/>
        <end position="277"/>
    </location>
</feature>
<evidence type="ECO:0000256" key="1">
    <source>
        <dbReference type="ARBA" id="ARBA00004167"/>
    </source>
</evidence>
<proteinExistence type="predicted"/>
<dbReference type="AlphaFoldDB" id="A0A2U9AWY2"/>
<dbReference type="EMBL" id="CP026243">
    <property type="protein sequence ID" value="AWO96085.1"/>
    <property type="molecule type" value="Genomic_DNA"/>
</dbReference>
<evidence type="ECO:0000259" key="6">
    <source>
        <dbReference type="PROSITE" id="PS50041"/>
    </source>
</evidence>
<keyword evidence="5" id="KW-1133">Transmembrane helix</keyword>
<dbReference type="GeneID" id="118306781"/>
<organism evidence="7 9">
    <name type="scientific">Scophthalmus maximus</name>
    <name type="common">Turbot</name>
    <name type="synonym">Psetta maxima</name>
    <dbReference type="NCBI Taxonomy" id="52904"/>
    <lineage>
        <taxon>Eukaryota</taxon>
        <taxon>Metazoa</taxon>
        <taxon>Chordata</taxon>
        <taxon>Craniata</taxon>
        <taxon>Vertebrata</taxon>
        <taxon>Euteleostomi</taxon>
        <taxon>Actinopterygii</taxon>
        <taxon>Neopterygii</taxon>
        <taxon>Teleostei</taxon>
        <taxon>Neoteleostei</taxon>
        <taxon>Acanthomorphata</taxon>
        <taxon>Carangaria</taxon>
        <taxon>Pleuronectiformes</taxon>
        <taxon>Pleuronectoidei</taxon>
        <taxon>Scophthalmidae</taxon>
        <taxon>Scophthalmus</taxon>
    </lineage>
</organism>
<dbReference type="Proteomes" id="UP000246464">
    <property type="component" value="Chromosome 1"/>
</dbReference>
<accession>A0A2U9AWY2</accession>
<name>A0A2U9AWY2_SCOMX</name>
<reference evidence="8" key="2">
    <citation type="submission" date="2020-05" db="EMBL/GenBank/DDBJ databases">
        <authorList>
            <person name="Moser M."/>
        </authorList>
    </citation>
    <scope>NUCLEOTIDE SEQUENCE [LARGE SCALE GENOMIC DNA]</scope>
</reference>
<feature type="transmembrane region" description="Helical" evidence="5">
    <location>
        <begin position="55"/>
        <end position="76"/>
    </location>
</feature>
<evidence type="ECO:0000256" key="3">
    <source>
        <dbReference type="ARBA" id="ARBA00023157"/>
    </source>
</evidence>
<dbReference type="SMART" id="SM00034">
    <property type="entry name" value="CLECT"/>
    <property type="match status" value="1"/>
</dbReference>
<evidence type="ECO:0000313" key="9">
    <source>
        <dbReference type="Proteomes" id="UP000246464"/>
    </source>
</evidence>
<dbReference type="SUPFAM" id="SSF56436">
    <property type="entry name" value="C-type lectin-like"/>
    <property type="match status" value="1"/>
</dbReference>
<comment type="subcellular location">
    <subcellularLocation>
        <location evidence="1">Membrane</location>
        <topology evidence="1">Single-pass membrane protein</topology>
    </subcellularLocation>
</comment>
<dbReference type="Ensembl" id="ENSSMAT00000027053.2">
    <property type="protein sequence ID" value="ENSSMAP00000026732.1"/>
    <property type="gene ID" value="ENSSMAG00000016340.2"/>
</dbReference>